<accession>A0A9P5JU71</accession>
<evidence type="ECO:0000313" key="2">
    <source>
        <dbReference type="EMBL" id="KAF8464533.1"/>
    </source>
</evidence>
<organism evidence="2 3">
    <name type="scientific">Russula ochroleuca</name>
    <dbReference type="NCBI Taxonomy" id="152965"/>
    <lineage>
        <taxon>Eukaryota</taxon>
        <taxon>Fungi</taxon>
        <taxon>Dikarya</taxon>
        <taxon>Basidiomycota</taxon>
        <taxon>Agaricomycotina</taxon>
        <taxon>Agaricomycetes</taxon>
        <taxon>Russulales</taxon>
        <taxon>Russulaceae</taxon>
        <taxon>Russula</taxon>
    </lineage>
</organism>
<dbReference type="AlphaFoldDB" id="A0A9P5JU71"/>
<comment type="caution">
    <text evidence="2">The sequence shown here is derived from an EMBL/GenBank/DDBJ whole genome shotgun (WGS) entry which is preliminary data.</text>
</comment>
<feature type="compositionally biased region" description="Acidic residues" evidence="1">
    <location>
        <begin position="219"/>
        <end position="231"/>
    </location>
</feature>
<protein>
    <submittedName>
        <fullName evidence="2">Uncharacterized protein</fullName>
    </submittedName>
</protein>
<keyword evidence="3" id="KW-1185">Reference proteome</keyword>
<feature type="region of interest" description="Disordered" evidence="1">
    <location>
        <begin position="68"/>
        <end position="126"/>
    </location>
</feature>
<dbReference type="OrthoDB" id="3032860at2759"/>
<dbReference type="EMBL" id="WHVB01000055">
    <property type="protein sequence ID" value="KAF8464533.1"/>
    <property type="molecule type" value="Genomic_DNA"/>
</dbReference>
<dbReference type="Proteomes" id="UP000759537">
    <property type="component" value="Unassembled WGS sequence"/>
</dbReference>
<proteinExistence type="predicted"/>
<name>A0A9P5JU71_9AGAM</name>
<evidence type="ECO:0000313" key="3">
    <source>
        <dbReference type="Proteomes" id="UP000759537"/>
    </source>
</evidence>
<sequence length="245" mass="27370">MVAAFQRCAASSIPVPEQLQAMILLAAMPPKWEMLVAIIMQNYDLADIELKHVHETILAQYELEVTRHGKPKGNKPHDANKLSTIKQKHGNPNFSNQEKGSTQQQSSDKPQGKCGKRSGRGRGNDWSLWDSEAHHLHSRSQRAYPGPFKALDAAFDLADQSGIKPTIETVKTLKQRITEQYMDDDEGSDIVDMSEVPNGHEGQDNDWDCQFQPASPSDEPLDWGSDLEDTEASPKRVKIAEGWVL</sequence>
<evidence type="ECO:0000256" key="1">
    <source>
        <dbReference type="SAM" id="MobiDB-lite"/>
    </source>
</evidence>
<gene>
    <name evidence="2" type="ORF">DFH94DRAFT_699158</name>
</gene>
<feature type="compositionally biased region" description="Polar residues" evidence="1">
    <location>
        <begin position="81"/>
        <end position="109"/>
    </location>
</feature>
<feature type="region of interest" description="Disordered" evidence="1">
    <location>
        <begin position="188"/>
        <end position="245"/>
    </location>
</feature>
<reference evidence="2" key="1">
    <citation type="submission" date="2019-10" db="EMBL/GenBank/DDBJ databases">
        <authorList>
            <consortium name="DOE Joint Genome Institute"/>
            <person name="Kuo A."/>
            <person name="Miyauchi S."/>
            <person name="Kiss E."/>
            <person name="Drula E."/>
            <person name="Kohler A."/>
            <person name="Sanchez-Garcia M."/>
            <person name="Andreopoulos B."/>
            <person name="Barry K.W."/>
            <person name="Bonito G."/>
            <person name="Buee M."/>
            <person name="Carver A."/>
            <person name="Chen C."/>
            <person name="Cichocki N."/>
            <person name="Clum A."/>
            <person name="Culley D."/>
            <person name="Crous P.W."/>
            <person name="Fauchery L."/>
            <person name="Girlanda M."/>
            <person name="Hayes R."/>
            <person name="Keri Z."/>
            <person name="LaButti K."/>
            <person name="Lipzen A."/>
            <person name="Lombard V."/>
            <person name="Magnuson J."/>
            <person name="Maillard F."/>
            <person name="Morin E."/>
            <person name="Murat C."/>
            <person name="Nolan M."/>
            <person name="Ohm R."/>
            <person name="Pangilinan J."/>
            <person name="Pereira M."/>
            <person name="Perotto S."/>
            <person name="Peter M."/>
            <person name="Riley R."/>
            <person name="Sitrit Y."/>
            <person name="Stielow B."/>
            <person name="Szollosi G."/>
            <person name="Zifcakova L."/>
            <person name="Stursova M."/>
            <person name="Spatafora J.W."/>
            <person name="Tedersoo L."/>
            <person name="Vaario L.-M."/>
            <person name="Yamada A."/>
            <person name="Yan M."/>
            <person name="Wang P."/>
            <person name="Xu J."/>
            <person name="Bruns T."/>
            <person name="Baldrian P."/>
            <person name="Vilgalys R."/>
            <person name="Henrissat B."/>
            <person name="Grigoriev I.V."/>
            <person name="Hibbett D."/>
            <person name="Nagy L.G."/>
            <person name="Martin F.M."/>
        </authorList>
    </citation>
    <scope>NUCLEOTIDE SEQUENCE</scope>
    <source>
        <strain evidence="2">Prilba</strain>
    </source>
</reference>
<reference evidence="2" key="2">
    <citation type="journal article" date="2020" name="Nat. Commun.">
        <title>Large-scale genome sequencing of mycorrhizal fungi provides insights into the early evolution of symbiotic traits.</title>
        <authorList>
            <person name="Miyauchi S."/>
            <person name="Kiss E."/>
            <person name="Kuo A."/>
            <person name="Drula E."/>
            <person name="Kohler A."/>
            <person name="Sanchez-Garcia M."/>
            <person name="Morin E."/>
            <person name="Andreopoulos B."/>
            <person name="Barry K.W."/>
            <person name="Bonito G."/>
            <person name="Buee M."/>
            <person name="Carver A."/>
            <person name="Chen C."/>
            <person name="Cichocki N."/>
            <person name="Clum A."/>
            <person name="Culley D."/>
            <person name="Crous P.W."/>
            <person name="Fauchery L."/>
            <person name="Girlanda M."/>
            <person name="Hayes R.D."/>
            <person name="Keri Z."/>
            <person name="LaButti K."/>
            <person name="Lipzen A."/>
            <person name="Lombard V."/>
            <person name="Magnuson J."/>
            <person name="Maillard F."/>
            <person name="Murat C."/>
            <person name="Nolan M."/>
            <person name="Ohm R.A."/>
            <person name="Pangilinan J."/>
            <person name="Pereira M.F."/>
            <person name="Perotto S."/>
            <person name="Peter M."/>
            <person name="Pfister S."/>
            <person name="Riley R."/>
            <person name="Sitrit Y."/>
            <person name="Stielow J.B."/>
            <person name="Szollosi G."/>
            <person name="Zifcakova L."/>
            <person name="Stursova M."/>
            <person name="Spatafora J.W."/>
            <person name="Tedersoo L."/>
            <person name="Vaario L.M."/>
            <person name="Yamada A."/>
            <person name="Yan M."/>
            <person name="Wang P."/>
            <person name="Xu J."/>
            <person name="Bruns T."/>
            <person name="Baldrian P."/>
            <person name="Vilgalys R."/>
            <person name="Dunand C."/>
            <person name="Henrissat B."/>
            <person name="Grigoriev I.V."/>
            <person name="Hibbett D."/>
            <person name="Nagy L.G."/>
            <person name="Martin F.M."/>
        </authorList>
    </citation>
    <scope>NUCLEOTIDE SEQUENCE</scope>
    <source>
        <strain evidence="2">Prilba</strain>
    </source>
</reference>